<dbReference type="AlphaFoldDB" id="A0A4Z2B949"/>
<evidence type="ECO:0000256" key="15">
    <source>
        <dbReference type="SAM" id="SignalP"/>
    </source>
</evidence>
<dbReference type="PANTHER" id="PTHR31395">
    <property type="entry name" value="SHISA"/>
    <property type="match status" value="1"/>
</dbReference>
<evidence type="ECO:0000313" key="18">
    <source>
        <dbReference type="Proteomes" id="UP000516260"/>
    </source>
</evidence>
<dbReference type="Proteomes" id="UP000516260">
    <property type="component" value="Chromosome 5"/>
</dbReference>
<evidence type="ECO:0000256" key="10">
    <source>
        <dbReference type="ARBA" id="ARBA00038108"/>
    </source>
</evidence>
<sequence length="226" mass="24544">MASGLSNAFVLALFVTLAPGIFGGTSCDSYRDRSNSYHPQQSCWLGFCCGDCYNRYCCSDSFWRLTEDAQDNCPPDNQVPFIGLGVGILIFILAIVICCCVCPCCCLYKLCRKPRPVIATTTTVVTSGPQQYPQQQTVPPGQPIQHYPPYQPMPVQPGYPSQPMPQGYGAQNMPTSPYKGQPFVPGPPPTYQEATGPGYPVAPYSQAAFNLDHPAYPPQPPVHPAA</sequence>
<feature type="transmembrane region" description="Helical" evidence="14">
    <location>
        <begin position="81"/>
        <end position="108"/>
    </location>
</feature>
<accession>A0A4Z2B949</accession>
<feature type="region of interest" description="Disordered" evidence="13">
    <location>
        <begin position="177"/>
        <end position="205"/>
    </location>
</feature>
<comment type="subcellular location">
    <subcellularLocation>
        <location evidence="1">Endoplasmic reticulum membrane</location>
        <topology evidence="1">Single-pass type I membrane protein</topology>
    </subcellularLocation>
    <subcellularLocation>
        <location evidence="2">Nucleus membrane</location>
    </subcellularLocation>
</comment>
<protein>
    <recommendedName>
        <fullName evidence="11">Protein shisa-5</fullName>
    </recommendedName>
    <alternativeName>
        <fullName evidence="12">Scotin</fullName>
    </alternativeName>
</protein>
<dbReference type="GO" id="GO:0005789">
    <property type="term" value="C:endoplasmic reticulum membrane"/>
    <property type="evidence" value="ECO:0007669"/>
    <property type="project" value="UniProtKB-SubCell"/>
</dbReference>
<comment type="caution">
    <text evidence="17">The sequence shown here is derived from an EMBL/GenBank/DDBJ whole genome shotgun (WGS) entry which is preliminary data.</text>
</comment>
<comment type="function">
    <text evidence="9">Can induce apoptosis in a caspase-dependent manner and plays a role in p53/TP53-dependent apoptosis.</text>
</comment>
<evidence type="ECO:0000256" key="2">
    <source>
        <dbReference type="ARBA" id="ARBA00004126"/>
    </source>
</evidence>
<feature type="chain" id="PRO_5021235831" description="Protein shisa-5" evidence="15">
    <location>
        <begin position="24"/>
        <end position="226"/>
    </location>
</feature>
<evidence type="ECO:0000259" key="16">
    <source>
        <dbReference type="Pfam" id="PF13908"/>
    </source>
</evidence>
<keyword evidence="4" id="KW-0053">Apoptosis</keyword>
<evidence type="ECO:0000256" key="9">
    <source>
        <dbReference type="ARBA" id="ARBA00037507"/>
    </source>
</evidence>
<dbReference type="PANTHER" id="PTHR31395:SF14">
    <property type="entry name" value="PROTEIN SHISA-5"/>
    <property type="match status" value="1"/>
</dbReference>
<evidence type="ECO:0000256" key="5">
    <source>
        <dbReference type="ARBA" id="ARBA00022824"/>
    </source>
</evidence>
<evidence type="ECO:0000256" key="1">
    <source>
        <dbReference type="ARBA" id="ARBA00004115"/>
    </source>
</evidence>
<keyword evidence="15" id="KW-0732">Signal</keyword>
<keyword evidence="7 14" id="KW-0472">Membrane</keyword>
<organism evidence="17 18">
    <name type="scientific">Takifugu bimaculatus</name>
    <dbReference type="NCBI Taxonomy" id="433685"/>
    <lineage>
        <taxon>Eukaryota</taxon>
        <taxon>Metazoa</taxon>
        <taxon>Chordata</taxon>
        <taxon>Craniata</taxon>
        <taxon>Vertebrata</taxon>
        <taxon>Euteleostomi</taxon>
        <taxon>Actinopterygii</taxon>
        <taxon>Neopterygii</taxon>
        <taxon>Teleostei</taxon>
        <taxon>Neoteleostei</taxon>
        <taxon>Acanthomorphata</taxon>
        <taxon>Eupercaria</taxon>
        <taxon>Tetraodontiformes</taxon>
        <taxon>Tetradontoidea</taxon>
        <taxon>Tetraodontidae</taxon>
        <taxon>Takifugu</taxon>
    </lineage>
</organism>
<evidence type="ECO:0000256" key="3">
    <source>
        <dbReference type="ARBA" id="ARBA00022692"/>
    </source>
</evidence>
<evidence type="ECO:0000256" key="11">
    <source>
        <dbReference type="ARBA" id="ARBA00040441"/>
    </source>
</evidence>
<dbReference type="Pfam" id="PF13908">
    <property type="entry name" value="Shisa_N"/>
    <property type="match status" value="1"/>
</dbReference>
<proteinExistence type="inferred from homology"/>
<dbReference type="InterPro" id="IPR053891">
    <property type="entry name" value="Shisa_N"/>
</dbReference>
<feature type="domain" description="Shisa N-terminal" evidence="16">
    <location>
        <begin position="24"/>
        <end position="73"/>
    </location>
</feature>
<keyword evidence="6 14" id="KW-1133">Transmembrane helix</keyword>
<evidence type="ECO:0000313" key="17">
    <source>
        <dbReference type="EMBL" id="TNM88702.1"/>
    </source>
</evidence>
<dbReference type="GO" id="GO:0006915">
    <property type="term" value="P:apoptotic process"/>
    <property type="evidence" value="ECO:0007669"/>
    <property type="project" value="UniProtKB-KW"/>
</dbReference>
<name>A0A4Z2B949_9TELE</name>
<evidence type="ECO:0000256" key="8">
    <source>
        <dbReference type="ARBA" id="ARBA00023242"/>
    </source>
</evidence>
<keyword evidence="8" id="KW-0539">Nucleus</keyword>
<evidence type="ECO:0000256" key="13">
    <source>
        <dbReference type="SAM" id="MobiDB-lite"/>
    </source>
</evidence>
<comment type="similarity">
    <text evidence="10">Belongs to the shisa family.</text>
</comment>
<keyword evidence="18" id="KW-1185">Reference proteome</keyword>
<feature type="signal peptide" evidence="15">
    <location>
        <begin position="1"/>
        <end position="23"/>
    </location>
</feature>
<keyword evidence="5" id="KW-0256">Endoplasmic reticulum</keyword>
<keyword evidence="3 14" id="KW-0812">Transmembrane</keyword>
<gene>
    <name evidence="17" type="ORF">fugu_004956</name>
</gene>
<evidence type="ECO:0000256" key="6">
    <source>
        <dbReference type="ARBA" id="ARBA00022989"/>
    </source>
</evidence>
<evidence type="ECO:0000256" key="14">
    <source>
        <dbReference type="SAM" id="Phobius"/>
    </source>
</evidence>
<dbReference type="EMBL" id="SWLE01000018">
    <property type="protein sequence ID" value="TNM88702.1"/>
    <property type="molecule type" value="Genomic_DNA"/>
</dbReference>
<dbReference type="GO" id="GO:0031965">
    <property type="term" value="C:nuclear membrane"/>
    <property type="evidence" value="ECO:0007669"/>
    <property type="project" value="UniProtKB-SubCell"/>
</dbReference>
<dbReference type="InterPro" id="IPR026910">
    <property type="entry name" value="Shisa"/>
</dbReference>
<evidence type="ECO:0000256" key="4">
    <source>
        <dbReference type="ARBA" id="ARBA00022703"/>
    </source>
</evidence>
<evidence type="ECO:0000256" key="7">
    <source>
        <dbReference type="ARBA" id="ARBA00023136"/>
    </source>
</evidence>
<evidence type="ECO:0000256" key="12">
    <source>
        <dbReference type="ARBA" id="ARBA00041983"/>
    </source>
</evidence>
<reference evidence="17 18" key="1">
    <citation type="submission" date="2019-04" db="EMBL/GenBank/DDBJ databases">
        <title>The sequence and de novo assembly of Takifugu bimaculatus genome using PacBio and Hi-C technologies.</title>
        <authorList>
            <person name="Xu P."/>
            <person name="Liu B."/>
            <person name="Zhou Z."/>
        </authorList>
    </citation>
    <scope>NUCLEOTIDE SEQUENCE [LARGE SCALE GENOMIC DNA]</scope>
    <source>
        <strain evidence="17">TB-2018</strain>
        <tissue evidence="17">Muscle</tissue>
    </source>
</reference>